<evidence type="ECO:0000313" key="1">
    <source>
        <dbReference type="EMBL" id="JAD54241.1"/>
    </source>
</evidence>
<name>A0A0A9ASZ5_ARUDO</name>
<organism evidence="1">
    <name type="scientific">Arundo donax</name>
    <name type="common">Giant reed</name>
    <name type="synonym">Donax arundinaceus</name>
    <dbReference type="NCBI Taxonomy" id="35708"/>
    <lineage>
        <taxon>Eukaryota</taxon>
        <taxon>Viridiplantae</taxon>
        <taxon>Streptophyta</taxon>
        <taxon>Embryophyta</taxon>
        <taxon>Tracheophyta</taxon>
        <taxon>Spermatophyta</taxon>
        <taxon>Magnoliopsida</taxon>
        <taxon>Liliopsida</taxon>
        <taxon>Poales</taxon>
        <taxon>Poaceae</taxon>
        <taxon>PACMAD clade</taxon>
        <taxon>Arundinoideae</taxon>
        <taxon>Arundineae</taxon>
        <taxon>Arundo</taxon>
    </lineage>
</organism>
<accession>A0A0A9ASZ5</accession>
<sequence length="40" mass="4707">MHMPKIVFVSHFATKKIVPHVHVMFPRLQLPIMIYGIEYG</sequence>
<dbReference type="EMBL" id="GBRH01243654">
    <property type="protein sequence ID" value="JAD54241.1"/>
    <property type="molecule type" value="Transcribed_RNA"/>
</dbReference>
<dbReference type="AlphaFoldDB" id="A0A0A9ASZ5"/>
<reference evidence="1" key="2">
    <citation type="journal article" date="2015" name="Data Brief">
        <title>Shoot transcriptome of the giant reed, Arundo donax.</title>
        <authorList>
            <person name="Barrero R.A."/>
            <person name="Guerrero F.D."/>
            <person name="Moolhuijzen P."/>
            <person name="Goolsby J.A."/>
            <person name="Tidwell J."/>
            <person name="Bellgard S.E."/>
            <person name="Bellgard M.I."/>
        </authorList>
    </citation>
    <scope>NUCLEOTIDE SEQUENCE</scope>
    <source>
        <tissue evidence="1">Shoot tissue taken approximately 20 cm above the soil surface</tissue>
    </source>
</reference>
<protein>
    <submittedName>
        <fullName evidence="1">Uncharacterized protein</fullName>
    </submittedName>
</protein>
<reference evidence="1" key="1">
    <citation type="submission" date="2014-09" db="EMBL/GenBank/DDBJ databases">
        <authorList>
            <person name="Magalhaes I.L.F."/>
            <person name="Oliveira U."/>
            <person name="Santos F.R."/>
            <person name="Vidigal T.H.D.A."/>
            <person name="Brescovit A.D."/>
            <person name="Santos A.J."/>
        </authorList>
    </citation>
    <scope>NUCLEOTIDE SEQUENCE</scope>
    <source>
        <tissue evidence="1">Shoot tissue taken approximately 20 cm above the soil surface</tissue>
    </source>
</reference>
<proteinExistence type="predicted"/>